<dbReference type="Gene3D" id="1.10.3300.10">
    <property type="entry name" value="Jann2411-like domain"/>
    <property type="match status" value="1"/>
</dbReference>
<evidence type="ECO:0000313" key="2">
    <source>
        <dbReference type="EMBL" id="GAA2788628.1"/>
    </source>
</evidence>
<dbReference type="InterPro" id="IPR021005">
    <property type="entry name" value="Znf_CGNR"/>
</dbReference>
<dbReference type="PANTHER" id="PTHR35525:SF3">
    <property type="entry name" value="BLL6575 PROTEIN"/>
    <property type="match status" value="1"/>
</dbReference>
<evidence type="ECO:0000313" key="3">
    <source>
        <dbReference type="Proteomes" id="UP001500979"/>
    </source>
</evidence>
<comment type="caution">
    <text evidence="2">The sequence shown here is derived from an EMBL/GenBank/DDBJ whole genome shotgun (WGS) entry which is preliminary data.</text>
</comment>
<dbReference type="Proteomes" id="UP001500979">
    <property type="component" value="Unassembled WGS sequence"/>
</dbReference>
<dbReference type="Pfam" id="PF07336">
    <property type="entry name" value="ABATE"/>
    <property type="match status" value="1"/>
</dbReference>
<accession>A0ABN3VBB3</accession>
<evidence type="ECO:0000259" key="1">
    <source>
        <dbReference type="Pfam" id="PF11706"/>
    </source>
</evidence>
<dbReference type="Pfam" id="PF11706">
    <property type="entry name" value="zf-CGNR"/>
    <property type="match status" value="1"/>
</dbReference>
<reference evidence="2 3" key="1">
    <citation type="journal article" date="2019" name="Int. J. Syst. Evol. Microbiol.">
        <title>The Global Catalogue of Microorganisms (GCM) 10K type strain sequencing project: providing services to taxonomists for standard genome sequencing and annotation.</title>
        <authorList>
            <consortium name="The Broad Institute Genomics Platform"/>
            <consortium name="The Broad Institute Genome Sequencing Center for Infectious Disease"/>
            <person name="Wu L."/>
            <person name="Ma J."/>
        </authorList>
    </citation>
    <scope>NUCLEOTIDE SEQUENCE [LARGE SCALE GENOMIC DNA]</scope>
    <source>
        <strain evidence="2 3">JCM 9383</strain>
    </source>
</reference>
<dbReference type="SUPFAM" id="SSF160904">
    <property type="entry name" value="Jann2411-like"/>
    <property type="match status" value="1"/>
</dbReference>
<dbReference type="EMBL" id="BAAAUX010000011">
    <property type="protein sequence ID" value="GAA2788628.1"/>
    <property type="molecule type" value="Genomic_DNA"/>
</dbReference>
<organism evidence="2 3">
    <name type="scientific">Saccharopolyspora taberi</name>
    <dbReference type="NCBI Taxonomy" id="60895"/>
    <lineage>
        <taxon>Bacteria</taxon>
        <taxon>Bacillati</taxon>
        <taxon>Actinomycetota</taxon>
        <taxon>Actinomycetes</taxon>
        <taxon>Pseudonocardiales</taxon>
        <taxon>Pseudonocardiaceae</taxon>
        <taxon>Saccharopolyspora</taxon>
    </lineage>
</organism>
<dbReference type="RefSeq" id="WP_344679663.1">
    <property type="nucleotide sequence ID" value="NZ_BAAAUX010000011.1"/>
</dbReference>
<proteinExistence type="predicted"/>
<sequence length="165" mass="18927">MAYDRPAAPGALEKIESFCNSARFLYDEDAFGTPEDTNRWLRDNGYAADIDEPARQELVRLREAIRDHIESGAADALNRFARKFLLPPQWDESGVRIPTDGSVIGELLATLATEELAGRRERLKVCRSPDCRWLYYDRSPANNSVWCSMSICGARHKMRSYRKRR</sequence>
<keyword evidence="3" id="KW-1185">Reference proteome</keyword>
<dbReference type="InterPro" id="IPR023286">
    <property type="entry name" value="ABATE_dom_sf"/>
</dbReference>
<gene>
    <name evidence="2" type="ORF">GCM10010470_24080</name>
</gene>
<name>A0ABN3VBB3_9PSEU</name>
<dbReference type="PANTHER" id="PTHR35525">
    <property type="entry name" value="BLL6575 PROTEIN"/>
    <property type="match status" value="1"/>
</dbReference>
<protein>
    <submittedName>
        <fullName evidence="2">CGNR zinc finger domain-containing protein</fullName>
    </submittedName>
</protein>
<feature type="domain" description="Zinc finger CGNR" evidence="1">
    <location>
        <begin position="122"/>
        <end position="165"/>
    </location>
</feature>
<dbReference type="InterPro" id="IPR010852">
    <property type="entry name" value="ABATE"/>
</dbReference>